<dbReference type="RefSeq" id="WP_008726332.1">
    <property type="nucleotide sequence ID" value="NZ_JBBMFM010000083.1"/>
</dbReference>
<keyword evidence="2" id="KW-1185">Reference proteome</keyword>
<name>A0ABV1D9D4_9FIRM</name>
<organism evidence="1 2">
    <name type="scientific">Enterocloster hominis</name>
    <name type="common">ex Hitch et al. 2024</name>
    <dbReference type="NCBI Taxonomy" id="1917870"/>
    <lineage>
        <taxon>Bacteria</taxon>
        <taxon>Bacillati</taxon>
        <taxon>Bacillota</taxon>
        <taxon>Clostridia</taxon>
        <taxon>Lachnospirales</taxon>
        <taxon>Lachnospiraceae</taxon>
        <taxon>Enterocloster</taxon>
    </lineage>
</organism>
<reference evidence="1 2" key="1">
    <citation type="submission" date="2024-03" db="EMBL/GenBank/DDBJ databases">
        <title>Human intestinal bacterial collection.</title>
        <authorList>
            <person name="Pauvert C."/>
            <person name="Hitch T.C.A."/>
            <person name="Clavel T."/>
        </authorList>
    </citation>
    <scope>NUCLEOTIDE SEQUENCE [LARGE SCALE GENOMIC DNA]</scope>
    <source>
        <strain evidence="1 2">CLA-SR-H021</strain>
    </source>
</reference>
<protein>
    <recommendedName>
        <fullName evidence="3">DUF4157 domain-containing protein</fullName>
    </recommendedName>
</protein>
<sequence length="69" mass="7717">MQEEYKQAKFQTHAQGGQIFLGAGQEMHPGHELGHVVQQKQGRVQATEAVRGQALNDDRSLEQEAERFG</sequence>
<evidence type="ECO:0008006" key="3">
    <source>
        <dbReference type="Google" id="ProtNLM"/>
    </source>
</evidence>
<accession>A0ABV1D9D4</accession>
<gene>
    <name evidence="1" type="ORF">WMQ36_18685</name>
</gene>
<dbReference type="Proteomes" id="UP001454086">
    <property type="component" value="Unassembled WGS sequence"/>
</dbReference>
<evidence type="ECO:0000313" key="2">
    <source>
        <dbReference type="Proteomes" id="UP001454086"/>
    </source>
</evidence>
<comment type="caution">
    <text evidence="1">The sequence shown here is derived from an EMBL/GenBank/DDBJ whole genome shotgun (WGS) entry which is preliminary data.</text>
</comment>
<dbReference type="EMBL" id="JBBMFM010000083">
    <property type="protein sequence ID" value="MEQ2426998.1"/>
    <property type="molecule type" value="Genomic_DNA"/>
</dbReference>
<proteinExistence type="predicted"/>
<evidence type="ECO:0000313" key="1">
    <source>
        <dbReference type="EMBL" id="MEQ2426998.1"/>
    </source>
</evidence>